<feature type="active site" description="Charge relay system" evidence="7 8">
    <location>
        <position position="571"/>
    </location>
</feature>
<evidence type="ECO:0000259" key="11">
    <source>
        <dbReference type="Pfam" id="PF05922"/>
    </source>
</evidence>
<dbReference type="Gene3D" id="3.30.70.80">
    <property type="entry name" value="Peptidase S8 propeptide/proteinase inhibitor I9"/>
    <property type="match status" value="1"/>
</dbReference>
<dbReference type="Gene3D" id="3.50.30.30">
    <property type="match status" value="1"/>
</dbReference>
<dbReference type="Pfam" id="PF05922">
    <property type="entry name" value="Inhibitor_I9"/>
    <property type="match status" value="1"/>
</dbReference>
<dbReference type="InterPro" id="IPR000209">
    <property type="entry name" value="Peptidase_S8/S53_dom"/>
</dbReference>
<feature type="active site" description="Charge relay system" evidence="7 8">
    <location>
        <position position="235"/>
    </location>
</feature>
<dbReference type="SUPFAM" id="SSF52743">
    <property type="entry name" value="Subtilisin-like"/>
    <property type="match status" value="1"/>
</dbReference>
<keyword evidence="6" id="KW-0325">Glycoprotein</keyword>
<feature type="domain" description="PA" evidence="10">
    <location>
        <begin position="411"/>
        <end position="483"/>
    </location>
</feature>
<dbReference type="Pfam" id="PF02225">
    <property type="entry name" value="PA"/>
    <property type="match status" value="1"/>
</dbReference>
<gene>
    <name evidence="14" type="primary">LOC120260286</name>
</gene>
<dbReference type="PRINTS" id="PR00723">
    <property type="entry name" value="SUBTILISIN"/>
</dbReference>
<dbReference type="Pfam" id="PF17766">
    <property type="entry name" value="fn3_6"/>
    <property type="match status" value="1"/>
</dbReference>
<keyword evidence="4 8" id="KW-0378">Hydrolase</keyword>
<evidence type="ECO:0000256" key="3">
    <source>
        <dbReference type="ARBA" id="ARBA00022729"/>
    </source>
</evidence>
<dbReference type="InterPro" id="IPR046450">
    <property type="entry name" value="PA_dom_sf"/>
</dbReference>
<feature type="domain" description="Subtilisin-like protease fibronectin type-III" evidence="12">
    <location>
        <begin position="683"/>
        <end position="778"/>
    </location>
</feature>
<dbReference type="InterPro" id="IPR045051">
    <property type="entry name" value="SBT"/>
</dbReference>
<evidence type="ECO:0000259" key="9">
    <source>
        <dbReference type="Pfam" id="PF00082"/>
    </source>
</evidence>
<dbReference type="SUPFAM" id="SSF52025">
    <property type="entry name" value="PA domain"/>
    <property type="match status" value="1"/>
</dbReference>
<dbReference type="Pfam" id="PF00082">
    <property type="entry name" value="Peptidase_S8"/>
    <property type="match status" value="1"/>
</dbReference>
<comment type="similarity">
    <text evidence="1 8">Belongs to the peptidase S8 family.</text>
</comment>
<dbReference type="InterPro" id="IPR023828">
    <property type="entry name" value="Peptidase_S8_Ser-AS"/>
</dbReference>
<dbReference type="FunFam" id="3.40.50.200:FF:000006">
    <property type="entry name" value="Subtilisin-like protease SBT1.5"/>
    <property type="match status" value="1"/>
</dbReference>
<evidence type="ECO:0000256" key="4">
    <source>
        <dbReference type="ARBA" id="ARBA00022801"/>
    </source>
</evidence>
<evidence type="ECO:0000256" key="6">
    <source>
        <dbReference type="ARBA" id="ARBA00023180"/>
    </source>
</evidence>
<dbReference type="InterPro" id="IPR003137">
    <property type="entry name" value="PA_domain"/>
</dbReference>
<dbReference type="SUPFAM" id="SSF54897">
    <property type="entry name" value="Protease propeptides/inhibitors"/>
    <property type="match status" value="1"/>
</dbReference>
<evidence type="ECO:0000259" key="12">
    <source>
        <dbReference type="Pfam" id="PF17766"/>
    </source>
</evidence>
<dbReference type="GeneID" id="120260286"/>
<dbReference type="Gene3D" id="2.60.40.2310">
    <property type="match status" value="1"/>
</dbReference>
<sequence>MSAVEISAVGAAVVGGPVVDRGRGLLQSIGVGRASRRRGICVLAWWGVEVGSQRPSLSDKCTLIVALSPVVGRRWRQIQILKDKEKAKASIFYYYTYSINGFAANLDEETAKQLSKHPKVVSVIPNTFSQLHTTHSWEFLGLNSTPGGSTSSLWEQANYGEDVIIANLDTGVWPESASFNDDGLGPIPSKWKGICQNDKDKDFKCNRKLIGARYYNKGGMSNETYYDSPRDSEGHGTHTLSTAGGSFVPNASLFGYGAGVAKGGAPRARVAAYKVCWDRGCSNADVVAAFDDAIHDGVDVISISLGGMPMPYLNDAIAVGSFHAIKNGIFVVCSAGNAGPVPFSVGNVAPWIFTVAASSMDRDFTATLSFNNITLQGKSLSEKALPGKNEYPIILAGDGRLNSSISLGYYCYPNTLDPKKVQGKIVVCLGGGEVYRAQMGKAVLDAGGAGMVIYYDPSASTRVPEIFPVPHVLPATEISVNDSYQLLNYLHNTKTPTGYISLPQTTLNLKPAPVMASFSSQGPNPLTLQILKPDITAPGESILASFTNATSPTLFGFDTRRVSFNVLSGTSMSCPHIAGVVALLKSANPTWSPAMIKSAIMTTAEVHDNNGTLIKNYTMKTATPFSYGAGQVSPNRAMDPGLVYDITTNGYLNFLCNFYGPDDLKSFNDAPYACPSPVVKIEDLNYPVIMTFLDMFNNTMTATRTLTNVGTPGQYKVSVQEPSGVSVTITPPTLNFSKVGEQQQYHATLKLVNTSSYFEFGNIAWSDGKHNVIIPVVVGHPIQPLNIWLKRNNRFFNQIQSPISSTLYKTTNLLLSWISADAETHQQEPLDAVQRIKRSLNFLSSRSTDPSGDSVHTSGQE</sequence>
<name>A0AB40B9L0_DIOCR</name>
<dbReference type="InterPro" id="IPR015500">
    <property type="entry name" value="Peptidase_S8_subtilisin-rel"/>
</dbReference>
<reference evidence="14" key="1">
    <citation type="submission" date="2025-08" db="UniProtKB">
        <authorList>
            <consortium name="RefSeq"/>
        </authorList>
    </citation>
    <scope>IDENTIFICATION</scope>
</reference>
<dbReference type="CDD" id="cd04852">
    <property type="entry name" value="Peptidases_S8_3"/>
    <property type="match status" value="1"/>
</dbReference>
<dbReference type="RefSeq" id="XP_039123657.1">
    <property type="nucleotide sequence ID" value="XM_039267723.1"/>
</dbReference>
<dbReference type="PROSITE" id="PS51892">
    <property type="entry name" value="SUBTILASE"/>
    <property type="match status" value="1"/>
</dbReference>
<accession>A0AB40B9L0</accession>
<dbReference type="InterPro" id="IPR041469">
    <property type="entry name" value="Subtilisin-like_FN3"/>
</dbReference>
<dbReference type="Proteomes" id="UP001515500">
    <property type="component" value="Chromosome 5"/>
</dbReference>
<feature type="domain" description="Inhibitor I9" evidence="11">
    <location>
        <begin position="80"/>
        <end position="132"/>
    </location>
</feature>
<evidence type="ECO:0000313" key="14">
    <source>
        <dbReference type="RefSeq" id="XP_039123657.1"/>
    </source>
</evidence>
<feature type="active site" description="Charge relay system" evidence="7 8">
    <location>
        <position position="169"/>
    </location>
</feature>
<evidence type="ECO:0000256" key="1">
    <source>
        <dbReference type="ARBA" id="ARBA00011073"/>
    </source>
</evidence>
<dbReference type="InterPro" id="IPR010259">
    <property type="entry name" value="S8pro/Inhibitor_I9"/>
</dbReference>
<dbReference type="PANTHER" id="PTHR10795">
    <property type="entry name" value="PROPROTEIN CONVERTASE SUBTILISIN/KEXIN"/>
    <property type="match status" value="1"/>
</dbReference>
<keyword evidence="2 8" id="KW-0645">Protease</keyword>
<dbReference type="PROSITE" id="PS00138">
    <property type="entry name" value="SUBTILASE_SER"/>
    <property type="match status" value="1"/>
</dbReference>
<dbReference type="CDD" id="cd02120">
    <property type="entry name" value="PA_subtilisin_like"/>
    <property type="match status" value="1"/>
</dbReference>
<evidence type="ECO:0000256" key="8">
    <source>
        <dbReference type="PROSITE-ProRule" id="PRU01240"/>
    </source>
</evidence>
<dbReference type="Gene3D" id="3.40.50.200">
    <property type="entry name" value="Peptidase S8/S53 domain"/>
    <property type="match status" value="1"/>
</dbReference>
<evidence type="ECO:0000313" key="13">
    <source>
        <dbReference type="Proteomes" id="UP001515500"/>
    </source>
</evidence>
<dbReference type="InterPro" id="IPR037045">
    <property type="entry name" value="S8pro/Inhibitor_I9_sf"/>
</dbReference>
<organism evidence="13 14">
    <name type="scientific">Dioscorea cayennensis subsp. rotundata</name>
    <name type="common">White Guinea yam</name>
    <name type="synonym">Dioscorea rotundata</name>
    <dbReference type="NCBI Taxonomy" id="55577"/>
    <lineage>
        <taxon>Eukaryota</taxon>
        <taxon>Viridiplantae</taxon>
        <taxon>Streptophyta</taxon>
        <taxon>Embryophyta</taxon>
        <taxon>Tracheophyta</taxon>
        <taxon>Spermatophyta</taxon>
        <taxon>Magnoliopsida</taxon>
        <taxon>Liliopsida</taxon>
        <taxon>Dioscoreales</taxon>
        <taxon>Dioscoreaceae</taxon>
        <taxon>Dioscorea</taxon>
    </lineage>
</organism>
<dbReference type="InterPro" id="IPR036852">
    <property type="entry name" value="Peptidase_S8/S53_dom_sf"/>
</dbReference>
<keyword evidence="13" id="KW-1185">Reference proteome</keyword>
<feature type="domain" description="Peptidase S8/S53" evidence="9">
    <location>
        <begin position="160"/>
        <end position="630"/>
    </location>
</feature>
<proteinExistence type="inferred from homology"/>
<dbReference type="InterPro" id="IPR034197">
    <property type="entry name" value="Peptidases_S8_3"/>
</dbReference>
<dbReference type="GO" id="GO:0006508">
    <property type="term" value="P:proteolysis"/>
    <property type="evidence" value="ECO:0007669"/>
    <property type="project" value="UniProtKB-KW"/>
</dbReference>
<dbReference type="AlphaFoldDB" id="A0AB40B9L0"/>
<keyword evidence="5 8" id="KW-0720">Serine protease</keyword>
<protein>
    <submittedName>
        <fullName evidence="14">Subtilisin-like protease SBT5.3</fullName>
    </submittedName>
</protein>
<evidence type="ECO:0000256" key="7">
    <source>
        <dbReference type="PIRSR" id="PIRSR615500-1"/>
    </source>
</evidence>
<evidence type="ECO:0000256" key="5">
    <source>
        <dbReference type="ARBA" id="ARBA00022825"/>
    </source>
</evidence>
<keyword evidence="3" id="KW-0732">Signal</keyword>
<dbReference type="GO" id="GO:0004252">
    <property type="term" value="F:serine-type endopeptidase activity"/>
    <property type="evidence" value="ECO:0007669"/>
    <property type="project" value="UniProtKB-UniRule"/>
</dbReference>
<evidence type="ECO:0000259" key="10">
    <source>
        <dbReference type="Pfam" id="PF02225"/>
    </source>
</evidence>
<evidence type="ECO:0000256" key="2">
    <source>
        <dbReference type="ARBA" id="ARBA00022670"/>
    </source>
</evidence>